<dbReference type="GO" id="GO:0000160">
    <property type="term" value="P:phosphorelay signal transduction system"/>
    <property type="evidence" value="ECO:0007669"/>
    <property type="project" value="InterPro"/>
</dbReference>
<accession>A0A916S9L8</accession>
<feature type="modified residue" description="4-aspartylphosphate" evidence="1">
    <location>
        <position position="57"/>
    </location>
</feature>
<name>A0A916S9L8_9BURK</name>
<gene>
    <name evidence="3" type="ORF">GCM10011496_08870</name>
</gene>
<organism evidence="3 4">
    <name type="scientific">Polaromonas eurypsychrophila</name>
    <dbReference type="NCBI Taxonomy" id="1614635"/>
    <lineage>
        <taxon>Bacteria</taxon>
        <taxon>Pseudomonadati</taxon>
        <taxon>Pseudomonadota</taxon>
        <taxon>Betaproteobacteria</taxon>
        <taxon>Burkholderiales</taxon>
        <taxon>Comamonadaceae</taxon>
        <taxon>Polaromonas</taxon>
    </lineage>
</organism>
<dbReference type="PROSITE" id="PS50110">
    <property type="entry name" value="RESPONSE_REGULATORY"/>
    <property type="match status" value="1"/>
</dbReference>
<evidence type="ECO:0000259" key="2">
    <source>
        <dbReference type="PROSITE" id="PS50110"/>
    </source>
</evidence>
<dbReference type="Gene3D" id="3.40.50.2300">
    <property type="match status" value="1"/>
</dbReference>
<dbReference type="Proteomes" id="UP000620596">
    <property type="component" value="Unassembled WGS sequence"/>
</dbReference>
<reference evidence="3" key="1">
    <citation type="journal article" date="2014" name="Int. J. Syst. Evol. Microbiol.">
        <title>Complete genome sequence of Corynebacterium casei LMG S-19264T (=DSM 44701T), isolated from a smear-ripened cheese.</title>
        <authorList>
            <consortium name="US DOE Joint Genome Institute (JGI-PGF)"/>
            <person name="Walter F."/>
            <person name="Albersmeier A."/>
            <person name="Kalinowski J."/>
            <person name="Ruckert C."/>
        </authorList>
    </citation>
    <scope>NUCLEOTIDE SEQUENCE</scope>
    <source>
        <strain evidence="3">CGMCC 1.15322</strain>
    </source>
</reference>
<protein>
    <recommendedName>
        <fullName evidence="2">Response regulatory domain-containing protein</fullName>
    </recommendedName>
</protein>
<keyword evidence="1" id="KW-0597">Phosphoprotein</keyword>
<dbReference type="SMART" id="SM00448">
    <property type="entry name" value="REC"/>
    <property type="match status" value="1"/>
</dbReference>
<evidence type="ECO:0000313" key="3">
    <source>
        <dbReference type="EMBL" id="GGA90216.1"/>
    </source>
</evidence>
<dbReference type="InterPro" id="IPR001789">
    <property type="entry name" value="Sig_transdc_resp-reg_receiver"/>
</dbReference>
<dbReference type="SUPFAM" id="SSF52172">
    <property type="entry name" value="CheY-like"/>
    <property type="match status" value="1"/>
</dbReference>
<dbReference type="Pfam" id="PF00072">
    <property type="entry name" value="Response_reg"/>
    <property type="match status" value="1"/>
</dbReference>
<dbReference type="EMBL" id="BMIG01000002">
    <property type="protein sequence ID" value="GGA90216.1"/>
    <property type="molecule type" value="Genomic_DNA"/>
</dbReference>
<evidence type="ECO:0000313" key="4">
    <source>
        <dbReference type="Proteomes" id="UP000620596"/>
    </source>
</evidence>
<reference evidence="3" key="2">
    <citation type="submission" date="2020-09" db="EMBL/GenBank/DDBJ databases">
        <authorList>
            <person name="Sun Q."/>
            <person name="Zhou Y."/>
        </authorList>
    </citation>
    <scope>NUCLEOTIDE SEQUENCE</scope>
    <source>
        <strain evidence="3">CGMCC 1.15322</strain>
    </source>
</reference>
<dbReference type="RefSeq" id="WP_188706971.1">
    <property type="nucleotide sequence ID" value="NZ_BMIG01000002.1"/>
</dbReference>
<proteinExistence type="predicted"/>
<keyword evidence="4" id="KW-1185">Reference proteome</keyword>
<evidence type="ECO:0000256" key="1">
    <source>
        <dbReference type="PROSITE-ProRule" id="PRU00169"/>
    </source>
</evidence>
<comment type="caution">
    <text evidence="3">The sequence shown here is derived from an EMBL/GenBank/DDBJ whole genome shotgun (WGS) entry which is preliminary data.</text>
</comment>
<dbReference type="AlphaFoldDB" id="A0A916S9L8"/>
<sequence>MLINTFLVEDRADIRDTLIQSMEEIAPCRFVGHADSESTARQWLHTYSDDWQLAIVDLFLADGSGFGVLRDLQQRRRGQKVVVLTSYSHGNIVSKCLDLGADQVFDKTGDLEKLVTYCRAHAALLGGEPVPAPPAAWMVQSFPRPAEVPRRPASCGSAE</sequence>
<feature type="domain" description="Response regulatory" evidence="2">
    <location>
        <begin position="4"/>
        <end position="122"/>
    </location>
</feature>
<dbReference type="InterPro" id="IPR011006">
    <property type="entry name" value="CheY-like_superfamily"/>
</dbReference>